<dbReference type="Proteomes" id="UP000007364">
    <property type="component" value="Unassembled WGS sequence"/>
</dbReference>
<dbReference type="eggNOG" id="ENOG502Z9BE">
    <property type="taxonomic scope" value="Bacteria"/>
</dbReference>
<feature type="signal peptide" evidence="1">
    <location>
        <begin position="1"/>
        <end position="19"/>
    </location>
</feature>
<organism evidence="2 3">
    <name type="scientific">Galbibacter marinus</name>
    <dbReference type="NCBI Taxonomy" id="555500"/>
    <lineage>
        <taxon>Bacteria</taxon>
        <taxon>Pseudomonadati</taxon>
        <taxon>Bacteroidota</taxon>
        <taxon>Flavobacteriia</taxon>
        <taxon>Flavobacteriales</taxon>
        <taxon>Flavobacteriaceae</taxon>
        <taxon>Galbibacter</taxon>
    </lineage>
</organism>
<protein>
    <recommendedName>
        <fullName evidence="4">Outer membrane protein beta-barrel domain-containing protein</fullName>
    </recommendedName>
</protein>
<dbReference type="OrthoDB" id="1199048at2"/>
<dbReference type="RefSeq" id="WP_008992522.1">
    <property type="nucleotide sequence ID" value="NZ_AMSG01000027.1"/>
</dbReference>
<proteinExistence type="predicted"/>
<reference evidence="2 3" key="1">
    <citation type="journal article" date="2012" name="J. Bacteriol.">
        <title>Genome Sequence of Galbibacter marinum Type Strain ck-I2-15.</title>
        <authorList>
            <person name="Lai Q."/>
            <person name="Li C."/>
            <person name="Shao Z."/>
        </authorList>
    </citation>
    <scope>NUCLEOTIDE SEQUENCE [LARGE SCALE GENOMIC DNA]</scope>
    <source>
        <strain evidence="3">ck-I2-15</strain>
    </source>
</reference>
<dbReference type="EMBL" id="AMSG01000027">
    <property type="protein sequence ID" value="EKF54242.1"/>
    <property type="molecule type" value="Genomic_DNA"/>
</dbReference>
<accession>K2QHP5</accession>
<evidence type="ECO:0000313" key="2">
    <source>
        <dbReference type="EMBL" id="EKF54242.1"/>
    </source>
</evidence>
<dbReference type="AlphaFoldDB" id="K2QHP5"/>
<dbReference type="InterPro" id="IPR046111">
    <property type="entry name" value="DUF6048"/>
</dbReference>
<evidence type="ECO:0000256" key="1">
    <source>
        <dbReference type="SAM" id="SignalP"/>
    </source>
</evidence>
<comment type="caution">
    <text evidence="2">The sequence shown here is derived from an EMBL/GenBank/DDBJ whole genome shotgun (WGS) entry which is preliminary data.</text>
</comment>
<dbReference type="Pfam" id="PF19515">
    <property type="entry name" value="DUF6048"/>
    <property type="match status" value="1"/>
</dbReference>
<dbReference type="STRING" id="555500.I215_13422"/>
<gene>
    <name evidence="2" type="ORF">I215_13422</name>
</gene>
<dbReference type="PATRIC" id="fig|555500.3.peg.2763"/>
<keyword evidence="1" id="KW-0732">Signal</keyword>
<keyword evidence="3" id="KW-1185">Reference proteome</keyword>
<evidence type="ECO:0000313" key="3">
    <source>
        <dbReference type="Proteomes" id="UP000007364"/>
    </source>
</evidence>
<evidence type="ECO:0008006" key="4">
    <source>
        <dbReference type="Google" id="ProtNLM"/>
    </source>
</evidence>
<sequence>MSKFITSLFILLIGTSAIAQDSLSVETAAIDTLQVQETNQDSAVYKQRYGLRIGIDISKPIRSFLEDDYQGLELLADFRISHNVYIAGALGNEEKTTQEDNYNFTTSGSYLKVGLDWNTYENWYGMENIINLGFRVGASTFSQTLNSYQIYNTNQYWEEIQSGITGEDMLGEYSGLNALWAEIVLGIKVELFRNVFMGASVNLNYLINNTEAGNFPNLFIPGFNKVTDGSKFGVGYNYSISYLIPIFKSNKPQKQQPDNNEQVEQ</sequence>
<feature type="chain" id="PRO_5003863659" description="Outer membrane protein beta-barrel domain-containing protein" evidence="1">
    <location>
        <begin position="20"/>
        <end position="265"/>
    </location>
</feature>
<name>K2QHP5_9FLAO</name>